<keyword evidence="5" id="KW-1185">Reference proteome</keyword>
<evidence type="ECO:0000313" key="4">
    <source>
        <dbReference type="EMBL" id="NHN86594.1"/>
    </source>
</evidence>
<dbReference type="EMBL" id="WOTB01000040">
    <property type="protein sequence ID" value="NHN86594.1"/>
    <property type="molecule type" value="Genomic_DNA"/>
</dbReference>
<proteinExistence type="inferred from homology"/>
<evidence type="ECO:0000256" key="1">
    <source>
        <dbReference type="ARBA" id="ARBA00009387"/>
    </source>
</evidence>
<evidence type="ECO:0000313" key="5">
    <source>
        <dbReference type="Proteomes" id="UP000635278"/>
    </source>
</evidence>
<evidence type="ECO:0000259" key="3">
    <source>
        <dbReference type="Pfam" id="PF01464"/>
    </source>
</evidence>
<dbReference type="InterPro" id="IPR023346">
    <property type="entry name" value="Lysozyme-like_dom_sf"/>
</dbReference>
<accession>A0ABX0JTM5</accession>
<keyword evidence="2" id="KW-0732">Signal</keyword>
<dbReference type="Gene3D" id="1.10.530.10">
    <property type="match status" value="1"/>
</dbReference>
<dbReference type="SUPFAM" id="SSF53955">
    <property type="entry name" value="Lysozyme-like"/>
    <property type="match status" value="1"/>
</dbReference>
<dbReference type="Proteomes" id="UP000635278">
    <property type="component" value="Unassembled WGS sequence"/>
</dbReference>
<dbReference type="Pfam" id="PF01464">
    <property type="entry name" value="SLT"/>
    <property type="match status" value="1"/>
</dbReference>
<gene>
    <name evidence="4" type="ORF">GOB93_18460</name>
</gene>
<comment type="similarity">
    <text evidence="1">Belongs to the virb1 family.</text>
</comment>
<comment type="caution">
    <text evidence="4">The sequence shown here is derived from an EMBL/GenBank/DDBJ whole genome shotgun (WGS) entry which is preliminary data.</text>
</comment>
<dbReference type="InterPro" id="IPR008258">
    <property type="entry name" value="Transglycosylase_SLT_dom_1"/>
</dbReference>
<evidence type="ECO:0000256" key="2">
    <source>
        <dbReference type="SAM" id="SignalP"/>
    </source>
</evidence>
<feature type="domain" description="Transglycosylase SLT" evidence="3">
    <location>
        <begin position="157"/>
        <end position="213"/>
    </location>
</feature>
<name>A0ABX0JTM5_9PROT</name>
<feature type="signal peptide" evidence="2">
    <location>
        <begin position="1"/>
        <end position="27"/>
    </location>
</feature>
<protein>
    <submittedName>
        <fullName evidence="4">Transglycosylase SLT domain-containing protein</fullName>
    </submittedName>
</protein>
<reference evidence="4 5" key="1">
    <citation type="journal article" date="2020" name="Int. J. Syst. Evol. Microbiol.">
        <title>Novel acetic acid bacteria from cider fermentations: Acetobacter conturbans sp. nov. and Acetobacter fallax sp. nov.</title>
        <authorList>
            <person name="Sombolestani A.S."/>
            <person name="Cleenwerck I."/>
            <person name="Cnockaert M."/>
            <person name="Borremans W."/>
            <person name="Wieme A.D."/>
            <person name="De Vuyst L."/>
            <person name="Vandamme P."/>
        </authorList>
    </citation>
    <scope>NUCLEOTIDE SEQUENCE [LARGE SCALE GENOMIC DNA]</scope>
    <source>
        <strain evidence="4 5">LMG 30640</strain>
    </source>
</reference>
<sequence length="324" mass="33959">MRRVLFPFPMVPVCVAAVCMAGSGASAFPLAGVAGMPAVPRNDTAGVLPASPPFPVGAIPATMSADSATAAGASENVISPGDTGLCAQAALSAERAARIPDQFLVAMGRVESGRHLQNGQFVAWPWTVNAQGRGYVYGTKQQAVEAVRAFQDQGIRSIDVGCLQVNLQQHADAFPSLEAAFDPMTNARYAARFLADLFTRTGSWPRAAAAYHSFTPEIGTAYQWKVLESWAMPADGGRGVIPVSRNSAHVTPVQRTSQPVVASATRAGAAALAPAQSTFHPGMHGYSPPPSRPTTAGGMGRTLASYRASPVHMIRQAMMIPARF</sequence>
<organism evidence="4 5">
    <name type="scientific">Acetobacter musti</name>
    <dbReference type="NCBI Taxonomy" id="864732"/>
    <lineage>
        <taxon>Bacteria</taxon>
        <taxon>Pseudomonadati</taxon>
        <taxon>Pseudomonadota</taxon>
        <taxon>Alphaproteobacteria</taxon>
        <taxon>Acetobacterales</taxon>
        <taxon>Acetobacteraceae</taxon>
        <taxon>Acetobacter</taxon>
    </lineage>
</organism>
<feature type="chain" id="PRO_5047307788" evidence="2">
    <location>
        <begin position="28"/>
        <end position="324"/>
    </location>
</feature>